<dbReference type="InterPro" id="IPR003135">
    <property type="entry name" value="ATP-grasp_carboxylate-amine"/>
</dbReference>
<keyword evidence="4 5" id="KW-0436">Ligase</keyword>
<comment type="subunit">
    <text evidence="4 5">Homodimer.</text>
</comment>
<evidence type="ECO:0000256" key="5">
    <source>
        <dbReference type="RuleBase" id="RU361200"/>
    </source>
</evidence>
<dbReference type="PANTHER" id="PTHR11609">
    <property type="entry name" value="PURINE BIOSYNTHESIS PROTEIN 6/7, PUR6/7"/>
    <property type="match status" value="1"/>
</dbReference>
<dbReference type="GO" id="GO:0005829">
    <property type="term" value="C:cytosol"/>
    <property type="evidence" value="ECO:0007669"/>
    <property type="project" value="TreeGrafter"/>
</dbReference>
<evidence type="ECO:0000256" key="1">
    <source>
        <dbReference type="ARBA" id="ARBA00022741"/>
    </source>
</evidence>
<dbReference type="SUPFAM" id="SSF56059">
    <property type="entry name" value="Glutathione synthetase ATP-binding domain-like"/>
    <property type="match status" value="1"/>
</dbReference>
<dbReference type="Pfam" id="PF17769">
    <property type="entry name" value="PurK_C"/>
    <property type="match status" value="1"/>
</dbReference>
<dbReference type="Pfam" id="PF22660">
    <property type="entry name" value="RS_preATP-grasp-like"/>
    <property type="match status" value="1"/>
</dbReference>
<comment type="similarity">
    <text evidence="4 5">Belongs to the PurK/PurT family.</text>
</comment>
<dbReference type="InterPro" id="IPR040686">
    <property type="entry name" value="PurK_C"/>
</dbReference>
<feature type="binding site" evidence="4">
    <location>
        <position position="146"/>
    </location>
    <ligand>
        <name>ATP</name>
        <dbReference type="ChEBI" id="CHEBI:30616"/>
    </ligand>
</feature>
<evidence type="ECO:0000313" key="8">
    <source>
        <dbReference type="Proteomes" id="UP000664417"/>
    </source>
</evidence>
<organism evidence="7 8">
    <name type="scientific">Acanthopleuribacter pedis</name>
    <dbReference type="NCBI Taxonomy" id="442870"/>
    <lineage>
        <taxon>Bacteria</taxon>
        <taxon>Pseudomonadati</taxon>
        <taxon>Acidobacteriota</taxon>
        <taxon>Holophagae</taxon>
        <taxon>Acanthopleuribacterales</taxon>
        <taxon>Acanthopleuribacteraceae</taxon>
        <taxon>Acanthopleuribacter</taxon>
    </lineage>
</organism>
<keyword evidence="2 4" id="KW-0658">Purine biosynthesis</keyword>
<feature type="domain" description="ATP-grasp" evidence="6">
    <location>
        <begin position="112"/>
        <end position="294"/>
    </location>
</feature>
<dbReference type="NCBIfam" id="NF004679">
    <property type="entry name" value="PRK06019.1-5"/>
    <property type="match status" value="1"/>
</dbReference>
<sequence>MTQYWSSSFTLGILGGGQLGKMLLDETARLDIHTAVLDPSAEAPSVGRTNRFVQGKLMDYQTVLDFGRSVNLVTCEIEHINIDALRQLEKEGIPVRPSPEIFATVGNKAHQKAFYQRHGIPTLPFFTFETKAEMLEKLGPLPVVWKAATGGYDGRGVAILRNQEDVDAVPDVPGLIEDYVGAKREISILIARNPSGETQAFPAVEMVFHPTANLVQHLHSPSSLAPELAARAKEIAEQVAEKFDLAGITAVEMFVTPGNKIYVNEIAPRPHNSGHHTIESHFTSQHEQHLRGILDLPLGSPRALFPAVMLNILGGPDTGAPIYRGLVDIMKEEGVYPHIYGKTETRPFRKMGHITLIGATLDEALARAERVRNMLTVNGQ</sequence>
<evidence type="ECO:0000256" key="4">
    <source>
        <dbReference type="HAMAP-Rule" id="MF_01928"/>
    </source>
</evidence>
<dbReference type="EMBL" id="JAFREP010000019">
    <property type="protein sequence ID" value="MBO1320790.1"/>
    <property type="molecule type" value="Genomic_DNA"/>
</dbReference>
<comment type="function">
    <text evidence="4">Catalyzes the ATP-dependent conversion of 5-aminoimidazole ribonucleotide (AIR) and HCO(3)(-) to N5-carboxyaminoimidazole ribonucleotide (N5-CAIR).</text>
</comment>
<dbReference type="GO" id="GO:0004638">
    <property type="term" value="F:phosphoribosylaminoimidazole carboxylase activity"/>
    <property type="evidence" value="ECO:0007669"/>
    <property type="project" value="InterPro"/>
</dbReference>
<dbReference type="AlphaFoldDB" id="A0A8J7QAW3"/>
<dbReference type="RefSeq" id="WP_207860742.1">
    <property type="nucleotide sequence ID" value="NZ_JAFREP010000019.1"/>
</dbReference>
<reference evidence="7" key="1">
    <citation type="submission" date="2021-03" db="EMBL/GenBank/DDBJ databases">
        <authorList>
            <person name="Wang G."/>
        </authorList>
    </citation>
    <scope>NUCLEOTIDE SEQUENCE</scope>
    <source>
        <strain evidence="7">KCTC 12899</strain>
    </source>
</reference>
<dbReference type="GO" id="GO:0046872">
    <property type="term" value="F:metal ion binding"/>
    <property type="evidence" value="ECO:0007669"/>
    <property type="project" value="InterPro"/>
</dbReference>
<evidence type="ECO:0000256" key="2">
    <source>
        <dbReference type="ARBA" id="ARBA00022755"/>
    </source>
</evidence>
<keyword evidence="3 4" id="KW-0067">ATP-binding</keyword>
<dbReference type="SUPFAM" id="SSF52440">
    <property type="entry name" value="PreATP-grasp domain"/>
    <property type="match status" value="1"/>
</dbReference>
<dbReference type="InterPro" id="IPR011761">
    <property type="entry name" value="ATP-grasp"/>
</dbReference>
<feature type="binding site" evidence="4">
    <location>
        <begin position="264"/>
        <end position="265"/>
    </location>
    <ligand>
        <name>ATP</name>
        <dbReference type="ChEBI" id="CHEBI:30616"/>
    </ligand>
</feature>
<gene>
    <name evidence="4 5" type="primary">purK</name>
    <name evidence="7" type="ORF">J3U88_20090</name>
</gene>
<dbReference type="InterPro" id="IPR013815">
    <property type="entry name" value="ATP_grasp_subdomain_1"/>
</dbReference>
<dbReference type="Proteomes" id="UP000664417">
    <property type="component" value="Unassembled WGS sequence"/>
</dbReference>
<dbReference type="Gene3D" id="3.30.470.20">
    <property type="entry name" value="ATP-grasp fold, B domain"/>
    <property type="match status" value="1"/>
</dbReference>
<comment type="function">
    <text evidence="5">Catalyzes the ATP-dependent conversion of 5-aminoimidazole ribonucleotide (AIR) and HCO(3)- to N5-carboxyaminoimidazole ribonucleotide (N5-CAIR).</text>
</comment>
<evidence type="ECO:0000259" key="6">
    <source>
        <dbReference type="PROSITE" id="PS50975"/>
    </source>
</evidence>
<name>A0A8J7QAW3_9BACT</name>
<dbReference type="SUPFAM" id="SSF51246">
    <property type="entry name" value="Rudiment single hybrid motif"/>
    <property type="match status" value="1"/>
</dbReference>
<dbReference type="GO" id="GO:0005524">
    <property type="term" value="F:ATP binding"/>
    <property type="evidence" value="ECO:0007669"/>
    <property type="project" value="UniProtKB-UniRule"/>
</dbReference>
<comment type="caution">
    <text evidence="7">The sequence shown here is derived from an EMBL/GenBank/DDBJ whole genome shotgun (WGS) entry which is preliminary data.</text>
</comment>
<comment type="catalytic activity">
    <reaction evidence="4 5">
        <text>5-amino-1-(5-phospho-beta-D-ribosyl)imidazole + hydrogencarbonate + ATP = 5-carboxyamino-1-(5-phospho-D-ribosyl)imidazole + ADP + phosphate + 2 H(+)</text>
        <dbReference type="Rhea" id="RHEA:19317"/>
        <dbReference type="ChEBI" id="CHEBI:15378"/>
        <dbReference type="ChEBI" id="CHEBI:17544"/>
        <dbReference type="ChEBI" id="CHEBI:30616"/>
        <dbReference type="ChEBI" id="CHEBI:43474"/>
        <dbReference type="ChEBI" id="CHEBI:58730"/>
        <dbReference type="ChEBI" id="CHEBI:137981"/>
        <dbReference type="ChEBI" id="CHEBI:456216"/>
        <dbReference type="EC" id="6.3.4.18"/>
    </reaction>
</comment>
<keyword evidence="1 4" id="KW-0547">Nucleotide-binding</keyword>
<dbReference type="InterPro" id="IPR005875">
    <property type="entry name" value="PurK"/>
</dbReference>
<dbReference type="Gene3D" id="3.40.50.20">
    <property type="match status" value="1"/>
</dbReference>
<dbReference type="NCBIfam" id="TIGR01161">
    <property type="entry name" value="purK"/>
    <property type="match status" value="1"/>
</dbReference>
<accession>A0A8J7QAW3</accession>
<feature type="binding site" evidence="4">
    <location>
        <begin position="177"/>
        <end position="180"/>
    </location>
    <ligand>
        <name>ATP</name>
        <dbReference type="ChEBI" id="CHEBI:30616"/>
    </ligand>
</feature>
<dbReference type="GO" id="GO:0006189">
    <property type="term" value="P:'de novo' IMP biosynthetic process"/>
    <property type="evidence" value="ECO:0007669"/>
    <property type="project" value="UniProtKB-UniRule"/>
</dbReference>
<dbReference type="UniPathway" id="UPA00074">
    <property type="reaction ID" value="UER00942"/>
</dbReference>
<dbReference type="EC" id="6.3.4.18" evidence="4 5"/>
<evidence type="ECO:0000256" key="3">
    <source>
        <dbReference type="ARBA" id="ARBA00022840"/>
    </source>
</evidence>
<feature type="binding site" evidence="4">
    <location>
        <position position="185"/>
    </location>
    <ligand>
        <name>ATP</name>
        <dbReference type="ChEBI" id="CHEBI:30616"/>
    </ligand>
</feature>
<dbReference type="PANTHER" id="PTHR11609:SF5">
    <property type="entry name" value="PHOSPHORIBOSYLAMINOIMIDAZOLE CARBOXYLASE"/>
    <property type="match status" value="1"/>
</dbReference>
<comment type="pathway">
    <text evidence="4 5">Purine metabolism; IMP biosynthesis via de novo pathway; 5-amino-1-(5-phospho-D-ribosyl)imidazole-4-carboxylate from 5-amino-1-(5-phospho-D-ribosyl)imidazole (N5-CAIR route): step 1/2.</text>
</comment>
<dbReference type="InterPro" id="IPR054350">
    <property type="entry name" value="PurT/PurK_preATP-grasp"/>
</dbReference>
<dbReference type="HAMAP" id="MF_01928">
    <property type="entry name" value="PurK"/>
    <property type="match status" value="1"/>
</dbReference>
<proteinExistence type="inferred from homology"/>
<comment type="caution">
    <text evidence="4">Lacks conserved residue(s) required for the propagation of feature annotation.</text>
</comment>
<evidence type="ECO:0000313" key="7">
    <source>
        <dbReference type="EMBL" id="MBO1320790.1"/>
    </source>
</evidence>
<dbReference type="InterPro" id="IPR011054">
    <property type="entry name" value="Rudment_hybrid_motif"/>
</dbReference>
<dbReference type="PROSITE" id="PS50975">
    <property type="entry name" value="ATP_GRASP"/>
    <property type="match status" value="1"/>
</dbReference>
<dbReference type="GO" id="GO:0034028">
    <property type="term" value="F:5-(carboxyamino)imidazole ribonucleotide synthase activity"/>
    <property type="evidence" value="ECO:0007669"/>
    <property type="project" value="UniProtKB-UniRule"/>
</dbReference>
<dbReference type="InterPro" id="IPR016185">
    <property type="entry name" value="PreATP-grasp_dom_sf"/>
</dbReference>
<dbReference type="Pfam" id="PF02222">
    <property type="entry name" value="ATP-grasp"/>
    <property type="match status" value="1"/>
</dbReference>
<protein>
    <recommendedName>
        <fullName evidence="4 5">N5-carboxyaminoimidazole ribonucleotide synthase</fullName>
        <shortName evidence="4 5">N5-CAIR synthase</shortName>
        <ecNumber evidence="4 5">6.3.4.18</ecNumber>
    </recommendedName>
    <alternativeName>
        <fullName evidence="4 5">5-(carboxyamino)imidazole ribonucleotide synthetase</fullName>
    </alternativeName>
</protein>
<feature type="binding site" evidence="4">
    <location>
        <position position="108"/>
    </location>
    <ligand>
        <name>ATP</name>
        <dbReference type="ChEBI" id="CHEBI:30616"/>
    </ligand>
</feature>
<keyword evidence="8" id="KW-1185">Reference proteome</keyword>
<dbReference type="Gene3D" id="3.30.1490.20">
    <property type="entry name" value="ATP-grasp fold, A domain"/>
    <property type="match status" value="1"/>
</dbReference>